<organism evidence="4 5">
    <name type="scientific">Natronogracilivirga saccharolytica</name>
    <dbReference type="NCBI Taxonomy" id="2812953"/>
    <lineage>
        <taxon>Bacteria</taxon>
        <taxon>Pseudomonadati</taxon>
        <taxon>Balneolota</taxon>
        <taxon>Balneolia</taxon>
        <taxon>Balneolales</taxon>
        <taxon>Cyclonatronaceae</taxon>
        <taxon>Natronogracilivirga</taxon>
    </lineage>
</organism>
<proteinExistence type="predicted"/>
<dbReference type="EMBL" id="JAFIDN010000019">
    <property type="protein sequence ID" value="MBP3193974.1"/>
    <property type="molecule type" value="Genomic_DNA"/>
</dbReference>
<keyword evidence="5" id="KW-1185">Reference proteome</keyword>
<sequence length="1516" mass="163457">MNMLYKILMLGLLIGFVFTANASNAEPVAVSNWSELDEVRNDLDGDYILTADLDQESDGYEGIGDSWSPIEEFSGTFDGDGYTISDLVSEEGGLFGEIDGAVVSNVGIVNADISGDDDNIGVLVNWAHNGSLIENSFATGDLVASGRSSHGGLLGRTDDVETTIRQSWANVDVTVTYESDDHDARWTGGLAGYIREGLIEDSYALGDVNSPGEQVGGLAGRVGLSNTQGVTINSFSTGQVSGDDAVGGLIGGLGAEDAGSEVIASFWDTETSGMDESDGGEGLSTTDMQDGMTFAAAGWDMVTTNSPEATWGINPDHNNGYPFLTWQGYDAVPIEIVFAGGFGTEDDPYQIENWEHLNNIRNYLDQHFILTANLDEDTEYYDEYNSEEGWLPIGDFSDNPFTGVFDGDGYTISDLSIQDDGNTYGGLFAYIEEAVVKDLGILNADILGSHHQGILTGRADDSEITRVYSTGSVESTGTVNIAGLVGSLRDGGVIDQSWSNADISVTIHDGDRRNTGGLVGYVTDGAEVTNSYAHGSVEGGRRVGGLVGLVSSESLIYNSYATATAVGDEDDIGGLIGYITESDESGSFWDVEVSGNDESSAGTGLSTEEMKDGQTFVDADWDFMLRPFEEAIWGINPDDNDGYPFLAWQGYTPESLVPAFAAGDGTEDDPYQIESWEHLNNVRDYLDQHFVLTTDLDQDSEFYDEFNSGQGWLPIGDFSDNPFTGVFDGDGYTISDLSIQDEDNTYGGLFAYIVEGVVKDLGLLNADILGSHHQGILTGRADNSEILRVYSTGSVESTGTVNIGGLAGSLREDGVIDQSWSDVDVSVTVHEGDRRNAGALVGYVTDGAEVTNSYAYGSVEGGRRVGGLVGLVSSESLIYNSFATASASGDEDDIGGLIGYITESTETGSFWDVEVSGNDESSAGTGLSTEEMQMMSTFLDAGWDFIGEGEQEIWGINPDVNQGYPFLAWQGYEHAPDDVVDVIEIASWSDLHDVRNDLEAHYVLTTDLDRNSEGYEDYNLVIVDDGWESIAEFTGTFDGNGYTISDLSSEIGGLFEEIKDGATIKNLGLINANIYSPTHNAGILVDWAHGGALIENSFSTGSLIASDRNSHGGLVGRTDDEATTIRESWSSADVTATYEREDNNSRWTGALVGYVREGLVENSYATGNVESQGDRVGGLVGQLGLSTTQGILKNSYSTGEVSGLDDVGGLIGGFGGEDGGSEITASFWDTESSGMDESNGGEGLTTGEMKTESIFTDADWDFDNVWEMDSEINYGYPHLRNSVHTDVPVPSEITFANIVWPDEGEIEEGEEFDVFGRVQIGRPFDDHDSDDIQAWVGYNEEDVGPDAEGWTWVEADLNPEYDGFGHEYMAEIGSGLEDGSYYYMSRFQYEDQDYEYGGYDRGFWDGETNISGRLTVIGPTDAEQISDVPDEFGLDQNYPNPFNPVTTINYQVPESEHVTIQVYNVIGERVATLVNEVQDAGHHSVEFDGSRFASGVYIYRMQAGDFVDVRKLTLTK</sequence>
<dbReference type="Pfam" id="PF07581">
    <property type="entry name" value="Glug"/>
    <property type="match status" value="1"/>
</dbReference>
<dbReference type="Proteomes" id="UP000673975">
    <property type="component" value="Unassembled WGS sequence"/>
</dbReference>
<comment type="caution">
    <text evidence="4">The sequence shown here is derived from an EMBL/GenBank/DDBJ whole genome shotgun (WGS) entry which is preliminary data.</text>
</comment>
<dbReference type="InterPro" id="IPR026444">
    <property type="entry name" value="Secre_tail"/>
</dbReference>
<feature type="signal peptide" evidence="1">
    <location>
        <begin position="1"/>
        <end position="22"/>
    </location>
</feature>
<protein>
    <submittedName>
        <fullName evidence="4">T9SS type A sorting domain-containing protein</fullName>
    </submittedName>
</protein>
<dbReference type="NCBIfam" id="TIGR04183">
    <property type="entry name" value="Por_Secre_tail"/>
    <property type="match status" value="1"/>
</dbReference>
<feature type="chain" id="PRO_5035180785" evidence="1">
    <location>
        <begin position="23"/>
        <end position="1516"/>
    </location>
</feature>
<dbReference type="Gene3D" id="2.60.40.4070">
    <property type="match status" value="1"/>
</dbReference>
<feature type="domain" description="GLUG" evidence="2">
    <location>
        <begin position="514"/>
        <end position="537"/>
    </location>
</feature>
<feature type="domain" description="Secretion system C-terminal sorting" evidence="3">
    <location>
        <begin position="1438"/>
        <end position="1512"/>
    </location>
</feature>
<evidence type="ECO:0000259" key="2">
    <source>
        <dbReference type="Pfam" id="PF07581"/>
    </source>
</evidence>
<accession>A0A8J7UY26</accession>
<evidence type="ECO:0000313" key="4">
    <source>
        <dbReference type="EMBL" id="MBP3193974.1"/>
    </source>
</evidence>
<evidence type="ECO:0000256" key="1">
    <source>
        <dbReference type="SAM" id="SignalP"/>
    </source>
</evidence>
<dbReference type="InterPro" id="IPR011493">
    <property type="entry name" value="GLUG"/>
</dbReference>
<name>A0A8J7UY26_9BACT</name>
<gene>
    <name evidence="4" type="ORF">NATSA_14950</name>
</gene>
<keyword evidence="1" id="KW-0732">Signal</keyword>
<dbReference type="Pfam" id="PF18962">
    <property type="entry name" value="Por_Secre_tail"/>
    <property type="match status" value="1"/>
</dbReference>
<evidence type="ECO:0000259" key="3">
    <source>
        <dbReference type="Pfam" id="PF18962"/>
    </source>
</evidence>
<dbReference type="Gene3D" id="2.160.20.110">
    <property type="match status" value="4"/>
</dbReference>
<evidence type="ECO:0000313" key="5">
    <source>
        <dbReference type="Proteomes" id="UP000673975"/>
    </source>
</evidence>
<reference evidence="4" key="1">
    <citation type="submission" date="2021-02" db="EMBL/GenBank/DDBJ databases">
        <title>Natronogracilivirga saccharolytica gen. nov. sp. nov. a new anaerobic, haloalkiliphilic carbohydrate-fermenting bacterium from soda lake and proposing of Cyclonatronumiaceae fam. nov. in the phylum Balneolaeota.</title>
        <authorList>
            <person name="Zhilina T.N."/>
            <person name="Sorokin D.Y."/>
            <person name="Zavarzina D.G."/>
            <person name="Toshchakov S.V."/>
            <person name="Kublanov I.V."/>
        </authorList>
    </citation>
    <scope>NUCLEOTIDE SEQUENCE</scope>
    <source>
        <strain evidence="4">Z-1702</strain>
    </source>
</reference>